<gene>
    <name evidence="2" type="ORF">BBI10_25100</name>
</gene>
<name>A0A1C2D9S7_9PSED</name>
<dbReference type="GO" id="GO:0016740">
    <property type="term" value="F:transferase activity"/>
    <property type="evidence" value="ECO:0007669"/>
    <property type="project" value="UniProtKB-KW"/>
</dbReference>
<dbReference type="AlphaFoldDB" id="A0A1C2D9S7"/>
<evidence type="ECO:0000256" key="1">
    <source>
        <dbReference type="SAM" id="SignalP"/>
    </source>
</evidence>
<evidence type="ECO:0000313" key="2">
    <source>
        <dbReference type="EMBL" id="OCX11465.1"/>
    </source>
</evidence>
<dbReference type="RefSeq" id="WP_065992758.1">
    <property type="nucleotide sequence ID" value="NZ_MDEN01000069.1"/>
</dbReference>
<dbReference type="OrthoDB" id="7026399at2"/>
<protein>
    <submittedName>
        <fullName evidence="2">Polyribonucleotide nucleotidyltransferase</fullName>
    </submittedName>
</protein>
<feature type="chain" id="PRO_5008659088" evidence="1">
    <location>
        <begin position="27"/>
        <end position="194"/>
    </location>
</feature>
<sequence>MRLFSLRTLLVCTALASCLGIVGAQAASKTKPAPKPSGQKVAMLGGKFAFTLPKDYVKGPMEEIDAKARAAGVTGSLYMNKPAKRVVIITEAPLPNDQKVGANDKPTLDGIIADTLQQQQSSYKDFKKLGEKKIVRKGLGMRQLDISGSVDGGRVLSTTITAAYGKRTAMVNVISLAKDAKAHTEVVKGVTGGK</sequence>
<comment type="caution">
    <text evidence="2">The sequence shown here is derived from an EMBL/GenBank/DDBJ whole genome shotgun (WGS) entry which is preliminary data.</text>
</comment>
<proteinExistence type="predicted"/>
<reference evidence="2 3" key="1">
    <citation type="submission" date="2016-08" db="EMBL/GenBank/DDBJ databases">
        <title>Whole genome sequence of Pseudomonas graminis strain UASWS1507, a potential biological control agent for agriculture.</title>
        <authorList>
            <person name="Crovadore J."/>
            <person name="Calmin G."/>
            <person name="Chablais R."/>
            <person name="Cochard B."/>
            <person name="Lefort F."/>
        </authorList>
    </citation>
    <scope>NUCLEOTIDE SEQUENCE [LARGE SCALE GENOMIC DNA]</scope>
    <source>
        <strain evidence="2 3">UASWS1507</strain>
    </source>
</reference>
<feature type="signal peptide" evidence="1">
    <location>
        <begin position="1"/>
        <end position="26"/>
    </location>
</feature>
<dbReference type="Proteomes" id="UP000095143">
    <property type="component" value="Unassembled WGS sequence"/>
</dbReference>
<organism evidence="2 3">
    <name type="scientific">Pseudomonas graminis</name>
    <dbReference type="NCBI Taxonomy" id="158627"/>
    <lineage>
        <taxon>Bacteria</taxon>
        <taxon>Pseudomonadati</taxon>
        <taxon>Pseudomonadota</taxon>
        <taxon>Gammaproteobacteria</taxon>
        <taxon>Pseudomonadales</taxon>
        <taxon>Pseudomonadaceae</taxon>
        <taxon>Pseudomonas</taxon>
    </lineage>
</organism>
<dbReference type="EMBL" id="MDEN01000069">
    <property type="protein sequence ID" value="OCX11465.1"/>
    <property type="molecule type" value="Genomic_DNA"/>
</dbReference>
<keyword evidence="2" id="KW-0808">Transferase</keyword>
<accession>A0A1C2D9S7</accession>
<keyword evidence="1" id="KW-0732">Signal</keyword>
<evidence type="ECO:0000313" key="3">
    <source>
        <dbReference type="Proteomes" id="UP000095143"/>
    </source>
</evidence>
<dbReference type="PROSITE" id="PS51257">
    <property type="entry name" value="PROKAR_LIPOPROTEIN"/>
    <property type="match status" value="1"/>
</dbReference>